<feature type="region of interest" description="Disordered" evidence="4">
    <location>
        <begin position="114"/>
        <end position="142"/>
    </location>
</feature>
<comment type="caution">
    <text evidence="6">The sequence shown here is derived from an EMBL/GenBank/DDBJ whole genome shotgun (WGS) entry which is preliminary data.</text>
</comment>
<evidence type="ECO:0000313" key="7">
    <source>
        <dbReference type="Proteomes" id="UP000759537"/>
    </source>
</evidence>
<dbReference type="AlphaFoldDB" id="A0A9P5MXB4"/>
<dbReference type="InterPro" id="IPR013087">
    <property type="entry name" value="Znf_C2H2_type"/>
</dbReference>
<dbReference type="PROSITE" id="PS50174">
    <property type="entry name" value="G_PATCH"/>
    <property type="match status" value="1"/>
</dbReference>
<feature type="compositionally biased region" description="Polar residues" evidence="4">
    <location>
        <begin position="115"/>
        <end position="126"/>
    </location>
</feature>
<feature type="region of interest" description="Disordered" evidence="4">
    <location>
        <begin position="164"/>
        <end position="370"/>
    </location>
</feature>
<dbReference type="InterPro" id="IPR022755">
    <property type="entry name" value="Znf_C2H2_jaz"/>
</dbReference>
<gene>
    <name evidence="6" type="ORF">DFH94DRAFT_681581</name>
</gene>
<dbReference type="EMBL" id="WHVB01000007">
    <property type="protein sequence ID" value="KAF8480964.1"/>
    <property type="molecule type" value="Genomic_DNA"/>
</dbReference>
<feature type="compositionally biased region" description="Basic and acidic residues" evidence="4">
    <location>
        <begin position="128"/>
        <end position="142"/>
    </location>
</feature>
<keyword evidence="3" id="KW-0862">Zinc</keyword>
<dbReference type="GO" id="GO:0003676">
    <property type="term" value="F:nucleic acid binding"/>
    <property type="evidence" value="ECO:0007669"/>
    <property type="project" value="InterPro"/>
</dbReference>
<dbReference type="Gene3D" id="3.30.160.60">
    <property type="entry name" value="Classic Zinc Finger"/>
    <property type="match status" value="1"/>
</dbReference>
<accession>A0A9P5MXB4</accession>
<evidence type="ECO:0000256" key="2">
    <source>
        <dbReference type="ARBA" id="ARBA00022771"/>
    </source>
</evidence>
<feature type="compositionally biased region" description="Polar residues" evidence="4">
    <location>
        <begin position="226"/>
        <end position="239"/>
    </location>
</feature>
<evidence type="ECO:0000259" key="5">
    <source>
        <dbReference type="PROSITE" id="PS50174"/>
    </source>
</evidence>
<dbReference type="PROSITE" id="PS00028">
    <property type="entry name" value="ZINC_FINGER_C2H2_1"/>
    <property type="match status" value="1"/>
</dbReference>
<feature type="compositionally biased region" description="Low complexity" evidence="4">
    <location>
        <begin position="272"/>
        <end position="284"/>
    </location>
</feature>
<dbReference type="OrthoDB" id="4822at2759"/>
<name>A0A9P5MXB4_9AGAM</name>
<evidence type="ECO:0000256" key="1">
    <source>
        <dbReference type="ARBA" id="ARBA00022723"/>
    </source>
</evidence>
<keyword evidence="2" id="KW-0863">Zinc-finger</keyword>
<dbReference type="Pfam" id="PF01585">
    <property type="entry name" value="G-patch"/>
    <property type="match status" value="1"/>
</dbReference>
<reference evidence="6" key="2">
    <citation type="journal article" date="2020" name="Nat. Commun.">
        <title>Large-scale genome sequencing of mycorrhizal fungi provides insights into the early evolution of symbiotic traits.</title>
        <authorList>
            <person name="Miyauchi S."/>
            <person name="Kiss E."/>
            <person name="Kuo A."/>
            <person name="Drula E."/>
            <person name="Kohler A."/>
            <person name="Sanchez-Garcia M."/>
            <person name="Morin E."/>
            <person name="Andreopoulos B."/>
            <person name="Barry K.W."/>
            <person name="Bonito G."/>
            <person name="Buee M."/>
            <person name="Carver A."/>
            <person name="Chen C."/>
            <person name="Cichocki N."/>
            <person name="Clum A."/>
            <person name="Culley D."/>
            <person name="Crous P.W."/>
            <person name="Fauchery L."/>
            <person name="Girlanda M."/>
            <person name="Hayes R.D."/>
            <person name="Keri Z."/>
            <person name="LaButti K."/>
            <person name="Lipzen A."/>
            <person name="Lombard V."/>
            <person name="Magnuson J."/>
            <person name="Maillard F."/>
            <person name="Murat C."/>
            <person name="Nolan M."/>
            <person name="Ohm R.A."/>
            <person name="Pangilinan J."/>
            <person name="Pereira M.F."/>
            <person name="Perotto S."/>
            <person name="Peter M."/>
            <person name="Pfister S."/>
            <person name="Riley R."/>
            <person name="Sitrit Y."/>
            <person name="Stielow J.B."/>
            <person name="Szollosi G."/>
            <person name="Zifcakova L."/>
            <person name="Stursova M."/>
            <person name="Spatafora J.W."/>
            <person name="Tedersoo L."/>
            <person name="Vaario L.M."/>
            <person name="Yamada A."/>
            <person name="Yan M."/>
            <person name="Wang P."/>
            <person name="Xu J."/>
            <person name="Bruns T."/>
            <person name="Baldrian P."/>
            <person name="Vilgalys R."/>
            <person name="Dunand C."/>
            <person name="Henrissat B."/>
            <person name="Grigoriev I.V."/>
            <person name="Hibbett D."/>
            <person name="Nagy L.G."/>
            <person name="Martin F.M."/>
        </authorList>
    </citation>
    <scope>NUCLEOTIDE SEQUENCE</scope>
    <source>
        <strain evidence="6">Prilba</strain>
    </source>
</reference>
<dbReference type="Pfam" id="PF12171">
    <property type="entry name" value="zf-C2H2_jaz"/>
    <property type="match status" value="1"/>
</dbReference>
<evidence type="ECO:0000256" key="4">
    <source>
        <dbReference type="SAM" id="MobiDB-lite"/>
    </source>
</evidence>
<dbReference type="SUPFAM" id="SSF57667">
    <property type="entry name" value="beta-beta-alpha zinc fingers"/>
    <property type="match status" value="1"/>
</dbReference>
<dbReference type="GO" id="GO:0008270">
    <property type="term" value="F:zinc ion binding"/>
    <property type="evidence" value="ECO:0007669"/>
    <property type="project" value="UniProtKB-KW"/>
</dbReference>
<evidence type="ECO:0000313" key="6">
    <source>
        <dbReference type="EMBL" id="KAF8480964.1"/>
    </source>
</evidence>
<proteinExistence type="predicted"/>
<dbReference type="Proteomes" id="UP000759537">
    <property type="component" value="Unassembled WGS sequence"/>
</dbReference>
<sequence>MDIDKYDDYVRGPVREVITVDTKIKSTNKGFAMLSKLGWVEGQPLGLSKDGVLSPLNHSAKAGTVARRAALQTEISEVLRPFYCTVCDKQFQNVAQYDEHTNSYAHHHKIRFREMQNTQRAKQNTPEEQDKRKEKERKREEKELRKIAAAAGVRMTKATSSAAALAPVASSAEPKPPGFKKGGWASIPSVTTESPPSAELPPAPAGWASVASSSDPSHPPSPAPDTISSAGFSTNSVMPSQPRDPSIQEYAHRQLHQPAPAFRTGGWSSIDSTTQLPPLSTSSPDVPALAVANVHRQPERLPSGPASSTQEAVPVAVSLPPPVLPHPQASTTNPPAEPPKLFKKKKERDAEIRENSRSGWQSFQKSGRRK</sequence>
<feature type="compositionally biased region" description="Polar residues" evidence="4">
    <location>
        <begin position="357"/>
        <end position="370"/>
    </location>
</feature>
<keyword evidence="7" id="KW-1185">Reference proteome</keyword>
<dbReference type="PANTHER" id="PTHR47251">
    <property type="entry name" value="FINGER DOMAIN PROTEIN, PUTATIVE (AFU_ORTHOLOGUE AFUA_3G04180)-RELATED"/>
    <property type="match status" value="1"/>
</dbReference>
<keyword evidence="1" id="KW-0479">Metal-binding</keyword>
<dbReference type="PANTHER" id="PTHR47251:SF1">
    <property type="entry name" value="FINGER DOMAIN PROTEIN, PUTATIVE (AFU_ORTHOLOGUE AFUA_3G04180)-RELATED"/>
    <property type="match status" value="1"/>
</dbReference>
<dbReference type="SMART" id="SM00443">
    <property type="entry name" value="G_patch"/>
    <property type="match status" value="1"/>
</dbReference>
<dbReference type="InterPro" id="IPR036236">
    <property type="entry name" value="Znf_C2H2_sf"/>
</dbReference>
<protein>
    <recommendedName>
        <fullName evidence="5">G-patch domain-containing protein</fullName>
    </recommendedName>
</protein>
<feature type="compositionally biased region" description="Basic and acidic residues" evidence="4">
    <location>
        <begin position="347"/>
        <end position="356"/>
    </location>
</feature>
<evidence type="ECO:0000256" key="3">
    <source>
        <dbReference type="ARBA" id="ARBA00022833"/>
    </source>
</evidence>
<feature type="domain" description="G-patch" evidence="5">
    <location>
        <begin position="26"/>
        <end position="76"/>
    </location>
</feature>
<reference evidence="6" key="1">
    <citation type="submission" date="2019-10" db="EMBL/GenBank/DDBJ databases">
        <authorList>
            <consortium name="DOE Joint Genome Institute"/>
            <person name="Kuo A."/>
            <person name="Miyauchi S."/>
            <person name="Kiss E."/>
            <person name="Drula E."/>
            <person name="Kohler A."/>
            <person name="Sanchez-Garcia M."/>
            <person name="Andreopoulos B."/>
            <person name="Barry K.W."/>
            <person name="Bonito G."/>
            <person name="Buee M."/>
            <person name="Carver A."/>
            <person name="Chen C."/>
            <person name="Cichocki N."/>
            <person name="Clum A."/>
            <person name="Culley D."/>
            <person name="Crous P.W."/>
            <person name="Fauchery L."/>
            <person name="Girlanda M."/>
            <person name="Hayes R."/>
            <person name="Keri Z."/>
            <person name="LaButti K."/>
            <person name="Lipzen A."/>
            <person name="Lombard V."/>
            <person name="Magnuson J."/>
            <person name="Maillard F."/>
            <person name="Morin E."/>
            <person name="Murat C."/>
            <person name="Nolan M."/>
            <person name="Ohm R."/>
            <person name="Pangilinan J."/>
            <person name="Pereira M."/>
            <person name="Perotto S."/>
            <person name="Peter M."/>
            <person name="Riley R."/>
            <person name="Sitrit Y."/>
            <person name="Stielow B."/>
            <person name="Szollosi G."/>
            <person name="Zifcakova L."/>
            <person name="Stursova M."/>
            <person name="Spatafora J.W."/>
            <person name="Tedersoo L."/>
            <person name="Vaario L.-M."/>
            <person name="Yamada A."/>
            <person name="Yan M."/>
            <person name="Wang P."/>
            <person name="Xu J."/>
            <person name="Bruns T."/>
            <person name="Baldrian P."/>
            <person name="Vilgalys R."/>
            <person name="Henrissat B."/>
            <person name="Grigoriev I.V."/>
            <person name="Hibbett D."/>
            <person name="Nagy L.G."/>
            <person name="Martin F.M."/>
        </authorList>
    </citation>
    <scope>NUCLEOTIDE SEQUENCE</scope>
    <source>
        <strain evidence="6">Prilba</strain>
    </source>
</reference>
<organism evidence="6 7">
    <name type="scientific">Russula ochroleuca</name>
    <dbReference type="NCBI Taxonomy" id="152965"/>
    <lineage>
        <taxon>Eukaryota</taxon>
        <taxon>Fungi</taxon>
        <taxon>Dikarya</taxon>
        <taxon>Basidiomycota</taxon>
        <taxon>Agaricomycotina</taxon>
        <taxon>Agaricomycetes</taxon>
        <taxon>Russulales</taxon>
        <taxon>Russulaceae</taxon>
        <taxon>Russula</taxon>
    </lineage>
</organism>
<dbReference type="InterPro" id="IPR000467">
    <property type="entry name" value="G_patch_dom"/>
</dbReference>